<comment type="cofactor">
    <cofactor evidence="1 6">
        <name>heme</name>
        <dbReference type="ChEBI" id="CHEBI:30413"/>
    </cofactor>
</comment>
<evidence type="ECO:0000256" key="5">
    <source>
        <dbReference type="ARBA" id="ARBA00023004"/>
    </source>
</evidence>
<evidence type="ECO:0000313" key="8">
    <source>
        <dbReference type="EMBL" id="KAJ5533538.1"/>
    </source>
</evidence>
<evidence type="ECO:0008006" key="10">
    <source>
        <dbReference type="Google" id="ProtNLM"/>
    </source>
</evidence>
<comment type="similarity">
    <text evidence="2 7">Belongs to the cytochrome P450 family.</text>
</comment>
<evidence type="ECO:0000256" key="7">
    <source>
        <dbReference type="RuleBase" id="RU000461"/>
    </source>
</evidence>
<dbReference type="PANTHER" id="PTHR24305:SF232">
    <property type="entry name" value="P450, PUTATIVE (EUROFUNG)-RELATED"/>
    <property type="match status" value="1"/>
</dbReference>
<dbReference type="Gene3D" id="1.10.630.10">
    <property type="entry name" value="Cytochrome P450"/>
    <property type="match status" value="1"/>
</dbReference>
<evidence type="ECO:0000256" key="4">
    <source>
        <dbReference type="ARBA" id="ARBA00023002"/>
    </source>
</evidence>
<sequence>MPETAESVLKEFQPTDSEKAKSAICLLKSLLDAHVSSPEHFEMEDVMAISMGAIAAGSDTTASTMHSFCWHVLANPDIHHKLTAELLNAKLSPIVQYDEGIALPYFQACLKETMRLQPALPYNITRGATVNDTVLPGSVRVGVSAWVMHRDETVFGPYSRSFRPERWLEANDGRLKKMERCMFQFGGGSHACIGRHLALFELNKVLPQIFRQYEMELISPDKPLEHFTGFFYSQKGLYVSLRMRGT</sequence>
<dbReference type="GO" id="GO:0016705">
    <property type="term" value="F:oxidoreductase activity, acting on paired donors, with incorporation or reduction of molecular oxygen"/>
    <property type="evidence" value="ECO:0007669"/>
    <property type="project" value="InterPro"/>
</dbReference>
<dbReference type="GO" id="GO:0043386">
    <property type="term" value="P:mycotoxin biosynthetic process"/>
    <property type="evidence" value="ECO:0007669"/>
    <property type="project" value="UniProtKB-ARBA"/>
</dbReference>
<keyword evidence="7" id="KW-0503">Monooxygenase</keyword>
<evidence type="ECO:0000256" key="2">
    <source>
        <dbReference type="ARBA" id="ARBA00010617"/>
    </source>
</evidence>
<keyword evidence="4 7" id="KW-0560">Oxidoreductase</keyword>
<dbReference type="InterPro" id="IPR050121">
    <property type="entry name" value="Cytochrome_P450_monoxygenase"/>
</dbReference>
<dbReference type="PRINTS" id="PR00385">
    <property type="entry name" value="P450"/>
</dbReference>
<keyword evidence="5 6" id="KW-0408">Iron</keyword>
<dbReference type="AlphaFoldDB" id="A0AAD6GE20"/>
<evidence type="ECO:0000313" key="9">
    <source>
        <dbReference type="Proteomes" id="UP001220324"/>
    </source>
</evidence>
<dbReference type="PRINTS" id="PR00463">
    <property type="entry name" value="EP450I"/>
</dbReference>
<organism evidence="8 9">
    <name type="scientific">Penicillium frequentans</name>
    <dbReference type="NCBI Taxonomy" id="3151616"/>
    <lineage>
        <taxon>Eukaryota</taxon>
        <taxon>Fungi</taxon>
        <taxon>Dikarya</taxon>
        <taxon>Ascomycota</taxon>
        <taxon>Pezizomycotina</taxon>
        <taxon>Eurotiomycetes</taxon>
        <taxon>Eurotiomycetidae</taxon>
        <taxon>Eurotiales</taxon>
        <taxon>Aspergillaceae</taxon>
        <taxon>Penicillium</taxon>
    </lineage>
</organism>
<dbReference type="Pfam" id="PF00067">
    <property type="entry name" value="p450"/>
    <property type="match status" value="1"/>
</dbReference>
<feature type="binding site" description="axial binding residue" evidence="6">
    <location>
        <position position="192"/>
    </location>
    <ligand>
        <name>heme</name>
        <dbReference type="ChEBI" id="CHEBI:30413"/>
    </ligand>
    <ligandPart>
        <name>Fe</name>
        <dbReference type="ChEBI" id="CHEBI:18248"/>
    </ligandPart>
</feature>
<dbReference type="Proteomes" id="UP001220324">
    <property type="component" value="Unassembled WGS sequence"/>
</dbReference>
<dbReference type="InterPro" id="IPR017972">
    <property type="entry name" value="Cyt_P450_CS"/>
</dbReference>
<dbReference type="GO" id="GO:0020037">
    <property type="term" value="F:heme binding"/>
    <property type="evidence" value="ECO:0007669"/>
    <property type="project" value="InterPro"/>
</dbReference>
<evidence type="ECO:0000256" key="6">
    <source>
        <dbReference type="PIRSR" id="PIRSR602401-1"/>
    </source>
</evidence>
<comment type="caution">
    <text evidence="8">The sequence shown here is derived from an EMBL/GenBank/DDBJ whole genome shotgun (WGS) entry which is preliminary data.</text>
</comment>
<protein>
    <recommendedName>
        <fullName evidence="10">Pisatin demethylase</fullName>
    </recommendedName>
</protein>
<dbReference type="GO" id="GO:0005506">
    <property type="term" value="F:iron ion binding"/>
    <property type="evidence" value="ECO:0007669"/>
    <property type="project" value="InterPro"/>
</dbReference>
<dbReference type="GO" id="GO:0004497">
    <property type="term" value="F:monooxygenase activity"/>
    <property type="evidence" value="ECO:0007669"/>
    <property type="project" value="UniProtKB-KW"/>
</dbReference>
<dbReference type="SUPFAM" id="SSF48264">
    <property type="entry name" value="Cytochrome P450"/>
    <property type="match status" value="1"/>
</dbReference>
<gene>
    <name evidence="8" type="ORF">N7494_010090</name>
</gene>
<dbReference type="InterPro" id="IPR036396">
    <property type="entry name" value="Cyt_P450_sf"/>
</dbReference>
<dbReference type="InterPro" id="IPR001128">
    <property type="entry name" value="Cyt_P450"/>
</dbReference>
<dbReference type="EMBL" id="JAQIZZ010000007">
    <property type="protein sequence ID" value="KAJ5533538.1"/>
    <property type="molecule type" value="Genomic_DNA"/>
</dbReference>
<proteinExistence type="inferred from homology"/>
<accession>A0AAD6GE20</accession>
<keyword evidence="6 7" id="KW-0349">Heme</keyword>
<name>A0AAD6GE20_9EURO</name>
<dbReference type="InterPro" id="IPR002401">
    <property type="entry name" value="Cyt_P450_E_grp-I"/>
</dbReference>
<keyword evidence="9" id="KW-1185">Reference proteome</keyword>
<evidence type="ECO:0000256" key="3">
    <source>
        <dbReference type="ARBA" id="ARBA00022723"/>
    </source>
</evidence>
<dbReference type="PROSITE" id="PS00086">
    <property type="entry name" value="CYTOCHROME_P450"/>
    <property type="match status" value="1"/>
</dbReference>
<dbReference type="PANTHER" id="PTHR24305">
    <property type="entry name" value="CYTOCHROME P450"/>
    <property type="match status" value="1"/>
</dbReference>
<evidence type="ECO:0000256" key="1">
    <source>
        <dbReference type="ARBA" id="ARBA00001971"/>
    </source>
</evidence>
<reference evidence="8 9" key="1">
    <citation type="journal article" date="2023" name="IMA Fungus">
        <title>Comparative genomic study of the Penicillium genus elucidates a diverse pangenome and 15 lateral gene transfer events.</title>
        <authorList>
            <person name="Petersen C."/>
            <person name="Sorensen T."/>
            <person name="Nielsen M.R."/>
            <person name="Sondergaard T.E."/>
            <person name="Sorensen J.L."/>
            <person name="Fitzpatrick D.A."/>
            <person name="Frisvad J.C."/>
            <person name="Nielsen K.L."/>
        </authorList>
    </citation>
    <scope>NUCLEOTIDE SEQUENCE [LARGE SCALE GENOMIC DNA]</scope>
    <source>
        <strain evidence="8 9">IBT 35679</strain>
    </source>
</reference>
<keyword evidence="3 6" id="KW-0479">Metal-binding</keyword>